<dbReference type="InterPro" id="IPR025327">
    <property type="entry name" value="DUF4233"/>
</dbReference>
<keyword evidence="3" id="KW-1185">Reference proteome</keyword>
<dbReference type="Pfam" id="PF14017">
    <property type="entry name" value="DUF4233"/>
    <property type="match status" value="1"/>
</dbReference>
<keyword evidence="1" id="KW-1133">Transmembrane helix</keyword>
<dbReference type="AlphaFoldDB" id="A0A143QTA6"/>
<dbReference type="OrthoDB" id="4773077at2"/>
<evidence type="ECO:0000313" key="3">
    <source>
        <dbReference type="Proteomes" id="UP000076038"/>
    </source>
</evidence>
<evidence type="ECO:0000256" key="1">
    <source>
        <dbReference type="SAM" id="Phobius"/>
    </source>
</evidence>
<keyword evidence="1" id="KW-0472">Membrane</keyword>
<dbReference type="KEGG" id="rhs:A3Q41_04509"/>
<reference evidence="2 3" key="1">
    <citation type="journal article" date="2016" name="Genome Announc.">
        <title>Complete Genome and Plasmid Sequences for Rhodococcus fascians D188 and Draft Sequences for Rhodococcus Isolates PBTS 1 and PBTS 2.</title>
        <authorList>
            <person name="Stamler R.A."/>
            <person name="Vereecke D."/>
            <person name="Zhang Y."/>
            <person name="Schilkey F."/>
            <person name="Devitt N."/>
            <person name="Randall J.J."/>
        </authorList>
    </citation>
    <scope>NUCLEOTIDE SEQUENCE [LARGE SCALE GENOMIC DNA]</scope>
    <source>
        <strain evidence="2 3">PBTS2</strain>
    </source>
</reference>
<protein>
    <recommendedName>
        <fullName evidence="4">DUF4233 domain-containing protein</fullName>
    </recommendedName>
</protein>
<dbReference type="GeneID" id="93554744"/>
<name>A0A143QTA6_RHOFA</name>
<accession>A0A143QTA6</accession>
<feature type="transmembrane region" description="Helical" evidence="1">
    <location>
        <begin position="78"/>
        <end position="111"/>
    </location>
</feature>
<feature type="transmembrane region" description="Helical" evidence="1">
    <location>
        <begin position="20"/>
        <end position="39"/>
    </location>
</feature>
<organism evidence="2 3">
    <name type="scientific">Rhodococcoides fascians</name>
    <name type="common">Rhodococcus fascians</name>
    <dbReference type="NCBI Taxonomy" id="1828"/>
    <lineage>
        <taxon>Bacteria</taxon>
        <taxon>Bacillati</taxon>
        <taxon>Actinomycetota</taxon>
        <taxon>Actinomycetes</taxon>
        <taxon>Mycobacteriales</taxon>
        <taxon>Nocardiaceae</taxon>
        <taxon>Rhodococcoides</taxon>
    </lineage>
</organism>
<dbReference type="PATRIC" id="fig|1653479.3.peg.4566"/>
<dbReference type="EMBL" id="CP015220">
    <property type="protein sequence ID" value="AMY25782.1"/>
    <property type="molecule type" value="Genomic_DNA"/>
</dbReference>
<proteinExistence type="predicted"/>
<reference evidence="3" key="2">
    <citation type="submission" date="2016-04" db="EMBL/GenBank/DDBJ databases">
        <title>Complete Genome and Plasmid Sequences for Rhodococcus fascians D188 and Draft Sequences for Rhodococcus spp. Isolates PBTS 1 and PBTS 2.</title>
        <authorList>
            <person name="Stamer R."/>
            <person name="Vereecke D."/>
            <person name="Zhang Y."/>
            <person name="Schilkey F."/>
            <person name="Devitt N."/>
            <person name="Randall J."/>
        </authorList>
    </citation>
    <scope>NUCLEOTIDE SEQUENCE [LARGE SCALE GENOMIC DNA]</scope>
    <source>
        <strain evidence="3">PBTS2</strain>
    </source>
</reference>
<keyword evidence="1" id="KW-0812">Transmembrane</keyword>
<sequence>MSEAEFRPPTTDPWKGFRGVSAGTLVLEAIVTLLALPVVATLGGGATWFSTTYIVALAVVMILAAGKQGEPWAMKLNLALQFFVMAGAVFHLSIGAVGLIFLAVWLYLLYLRRDITERIRRGMLPGQRD</sequence>
<dbReference type="Proteomes" id="UP000076038">
    <property type="component" value="Chromosome"/>
</dbReference>
<evidence type="ECO:0008006" key="4">
    <source>
        <dbReference type="Google" id="ProtNLM"/>
    </source>
</evidence>
<evidence type="ECO:0000313" key="2">
    <source>
        <dbReference type="EMBL" id="AMY25782.1"/>
    </source>
</evidence>
<accession>A0A260TN25</accession>
<gene>
    <name evidence="2" type="ORF">A3Q41_04509</name>
</gene>
<dbReference type="RefSeq" id="WP_027497558.1">
    <property type="nucleotide sequence ID" value="NZ_CP015220.1"/>
</dbReference>
<feature type="transmembrane region" description="Helical" evidence="1">
    <location>
        <begin position="46"/>
        <end position="66"/>
    </location>
</feature>